<dbReference type="InterPro" id="IPR013320">
    <property type="entry name" value="ConA-like_dom_sf"/>
</dbReference>
<dbReference type="PANTHER" id="PTHR22870">
    <property type="entry name" value="REGULATOR OF CHROMOSOME CONDENSATION"/>
    <property type="match status" value="1"/>
</dbReference>
<dbReference type="EMBL" id="CP094529">
    <property type="protein sequence ID" value="UOE37492.1"/>
    <property type="molecule type" value="Genomic_DNA"/>
</dbReference>
<gene>
    <name evidence="2" type="ORF">MTP08_10480</name>
</gene>
<dbReference type="InterPro" id="IPR051210">
    <property type="entry name" value="Ub_ligase/GEF_domain"/>
</dbReference>
<dbReference type="InterPro" id="IPR056573">
    <property type="entry name" value="Lectin_L-type_dom"/>
</dbReference>
<dbReference type="Gene3D" id="2.60.120.200">
    <property type="match status" value="1"/>
</dbReference>
<evidence type="ECO:0000256" key="1">
    <source>
        <dbReference type="ARBA" id="ARBA00022737"/>
    </source>
</evidence>
<evidence type="ECO:0000313" key="2">
    <source>
        <dbReference type="EMBL" id="UOE37492.1"/>
    </source>
</evidence>
<evidence type="ECO:0008006" key="4">
    <source>
        <dbReference type="Google" id="ProtNLM"/>
    </source>
</evidence>
<dbReference type="PROSITE" id="PS50012">
    <property type="entry name" value="RCC1_3"/>
    <property type="match status" value="1"/>
</dbReference>
<dbReference type="SUPFAM" id="SSF49899">
    <property type="entry name" value="Concanavalin A-like lectins/glucanases"/>
    <property type="match status" value="1"/>
</dbReference>
<dbReference type="SUPFAM" id="SSF50985">
    <property type="entry name" value="RCC1/BLIP-II"/>
    <property type="match status" value="1"/>
</dbReference>
<dbReference type="InterPro" id="IPR000408">
    <property type="entry name" value="Reg_chr_condens"/>
</dbReference>
<evidence type="ECO:0000313" key="3">
    <source>
        <dbReference type="Proteomes" id="UP000831068"/>
    </source>
</evidence>
<organism evidence="2 3">
    <name type="scientific">Chryseobacterium oryzae</name>
    <dbReference type="NCBI Taxonomy" id="2929799"/>
    <lineage>
        <taxon>Bacteria</taxon>
        <taxon>Pseudomonadati</taxon>
        <taxon>Bacteroidota</taxon>
        <taxon>Flavobacteriia</taxon>
        <taxon>Flavobacteriales</taxon>
        <taxon>Weeksellaceae</taxon>
        <taxon>Chryseobacterium group</taxon>
        <taxon>Chryseobacterium</taxon>
    </lineage>
</organism>
<dbReference type="CDD" id="cd01951">
    <property type="entry name" value="lectin_L-type"/>
    <property type="match status" value="1"/>
</dbReference>
<reference evidence="2 3" key="1">
    <citation type="submission" date="2022-03" db="EMBL/GenBank/DDBJ databases">
        <title>Chryseobacterium sp. isolated from the Andong Sikhe.</title>
        <authorList>
            <person name="Won M."/>
            <person name="Kim S.-J."/>
            <person name="Kwon S.-W."/>
        </authorList>
    </citation>
    <scope>NUCLEOTIDE SEQUENCE [LARGE SCALE GENOMIC DNA]</scope>
    <source>
        <strain evidence="2 3">ADR-1</strain>
    </source>
</reference>
<name>A0ABY4BE97_9FLAO</name>
<accession>A0ABY4BE97</accession>
<dbReference type="RefSeq" id="WP_243575941.1">
    <property type="nucleotide sequence ID" value="NZ_CP094529.1"/>
</dbReference>
<protein>
    <recommendedName>
        <fullName evidence="4">Alpha-tubulin suppressor</fullName>
    </recommendedName>
</protein>
<keyword evidence="3" id="KW-1185">Reference proteome</keyword>
<dbReference type="Gene3D" id="2.130.10.30">
    <property type="entry name" value="Regulator of chromosome condensation 1/beta-lactamase-inhibitor protein II"/>
    <property type="match status" value="2"/>
</dbReference>
<proteinExistence type="predicted"/>
<dbReference type="InterPro" id="IPR009091">
    <property type="entry name" value="RCC1/BLIP-II"/>
</dbReference>
<dbReference type="Pfam" id="PF18483">
    <property type="entry name" value="Lectin_L-type_dom"/>
    <property type="match status" value="1"/>
</dbReference>
<sequence length="1008" mass="106022">MLKGNLIFFDSSNLIAIFFKMNFNYFFSYFDSHKMNRKPILTILLFLGFFGSFNAQMGPNDDFDGDGIINSLDLDDDNDGILDCIERGYSQTASVDDIFKLNGSATEINSKQIRLTQAITYQSGQAWSNGKVDFSKSFVLRYEANLGANDNGADGIATVFHNSPLGVNAVGGSGSGMGANGIQNGIVLEIDTYQNGAAEGDIANDHGQIWVSSNQSGAGLLTTAADLGQLEDNVWREVVITWNFTTKTLSYTVGGINAGSYTFPASTPITSYFGGASKVFFGYTASTGGSINEQSVRFTDFCSQLPLELDTNADGLNNEYDRDSDSDGCPDAIEGDKLITQSMINANGSIAGGVDANGIPLAATGGQGIGNAYNAAVSDCRNTGLCSSGCNGNAYVNSTTPNTIEYDNMVSVFHSSMVKESDGKVKVWGQGIAFNGTGQTNNVLIPQEMNSTTYPGLTGTILKIAAGSNSNNQQFAVLTTTGLFVWGGATGSLINPTIKSTNVFGSVAIGTSGVTGTKSDGLPAGVLPADVKMMFGTRNTLAIVTCSGAAWMLSNGGSKNGDGTTVTDAVWHRVKINATTDLNNVVAMRGTLNAMFALTSDGELYTWGTGSRIGGTSDVPTNRSFATLMSKPAGITIKMIGMTNSTSGQSYFLLATNGNLYSLGENESRQLGIFSTVDSNVWVRVQRTAAAGDFLTNVVWISPQEHEGGNYAAINILTADGKLWAWGNNNNSMLGATGATVDPTLMPGSITGAYDATKLNSTDTLIAVETGGHTTLIIKQCSTKFGYVGHRISGSMANNSSGSGTETVYNFGDTAPLSICGALAGPAVTDLKICTGTLANLQNAQPSSLPPGVTTIEWWTTITRDSGTQLTNITAVPPGTYYAFYSPLVVSCPTTMTVSYYLPTDVGNTNNCVCYNPAITPGTGPETKMGITLLKRASSADNWPMGRKSGHIVLESNSKGFVVSRVTTAGLSAITTPQEGMMVYDTTARCLKIYSDGAWTCFNNPACP</sequence>
<dbReference type="PANTHER" id="PTHR22870:SF408">
    <property type="entry name" value="OS09G0560450 PROTEIN"/>
    <property type="match status" value="1"/>
</dbReference>
<dbReference type="Proteomes" id="UP000831068">
    <property type="component" value="Chromosome"/>
</dbReference>
<keyword evidence="1" id="KW-0677">Repeat</keyword>